<evidence type="ECO:0000256" key="1">
    <source>
        <dbReference type="ARBA" id="ARBA00004496"/>
    </source>
</evidence>
<evidence type="ECO:0000313" key="9">
    <source>
        <dbReference type="EMBL" id="SHG38695.1"/>
    </source>
</evidence>
<keyword evidence="7" id="KW-0472">Membrane</keyword>
<dbReference type="GO" id="GO:0003700">
    <property type="term" value="F:DNA-binding transcription factor activity"/>
    <property type="evidence" value="ECO:0007669"/>
    <property type="project" value="InterPro"/>
</dbReference>
<sequence length="558" mass="65500">MVRYLLVISLCLCYIANAQKTIAKIPDSLRNRDFDYLFDCIDKQEQSIAVREIYLKAFLNKAQLEKNWEELSNAYKNYVHYAPAAQKLIYADSMVMAAKKSNDNSIIGSAYLSRGVAYYGQKRLRKAMDSYLIADQYISKTDDGYLIHKTKYQIAQIKFYLGYYHEAISLFNQCIAYFKDNDARAYLNSLHSLGACYKMVGNHGMSTEINRLGIAEGKRTGNLDMQHYFVQSEGINQCMIHNYDTALQKLQASLPAIRDNNDFSNEMVSSFYIGRCYWGLNEKEKAMHYFKKVDQGFSQHEYMRPDLRQAYEYMISYYRDRKMIEAQLHYVERLLAVDKKLHVTYAYLQGKIRKEYETQDLLREQKILRQSVNSQKNNDRISISVISILFLLLLLGIIWFFKSRSESRKKYEELLQKIENEARAKSEKTDELDFAISSDVEQAVLQSLKKFEAGRKFLEKDLDLTKLAGHFNTNTRYLSIIIMRHRNQKFNQYINSLKIDYIAKRIRNEKILQNYTHESLALEAGFSTTRRFVKAFVSFTGITPKYFIEELRKEENIP</sequence>
<dbReference type="GO" id="GO:0005737">
    <property type="term" value="C:cytoplasm"/>
    <property type="evidence" value="ECO:0007669"/>
    <property type="project" value="UniProtKB-SubCell"/>
</dbReference>
<reference evidence="10" key="1">
    <citation type="submission" date="2016-11" db="EMBL/GenBank/DDBJ databases">
        <authorList>
            <person name="Varghese N."/>
            <person name="Submissions S."/>
        </authorList>
    </citation>
    <scope>NUCLEOTIDE SEQUENCE [LARGE SCALE GENOMIC DNA]</scope>
    <source>
        <strain evidence="10">DSM 17963</strain>
    </source>
</reference>
<dbReference type="AlphaFoldDB" id="A0A1M5JE99"/>
<evidence type="ECO:0000256" key="6">
    <source>
        <dbReference type="SAM" id="Coils"/>
    </source>
</evidence>
<evidence type="ECO:0000313" key="10">
    <source>
        <dbReference type="Proteomes" id="UP000184071"/>
    </source>
</evidence>
<dbReference type="STRING" id="370979.SAMN05443663_102686"/>
<comment type="similarity">
    <text evidence="5">Belongs to the Rap family.</text>
</comment>
<evidence type="ECO:0000256" key="5">
    <source>
        <dbReference type="ARBA" id="ARBA00038253"/>
    </source>
</evidence>
<dbReference type="Gene3D" id="1.10.10.60">
    <property type="entry name" value="Homeodomain-like"/>
    <property type="match status" value="2"/>
</dbReference>
<protein>
    <submittedName>
        <fullName evidence="9">Tetratricopeptide repeat-containing protein</fullName>
    </submittedName>
</protein>
<dbReference type="InterPro" id="IPR051476">
    <property type="entry name" value="Bac_ResReg_Asp_Phosphatase"/>
</dbReference>
<organism evidence="9 10">
    <name type="scientific">Flavobacterium defluvii</name>
    <dbReference type="NCBI Taxonomy" id="370979"/>
    <lineage>
        <taxon>Bacteria</taxon>
        <taxon>Pseudomonadati</taxon>
        <taxon>Bacteroidota</taxon>
        <taxon>Flavobacteriia</taxon>
        <taxon>Flavobacteriales</taxon>
        <taxon>Flavobacteriaceae</taxon>
        <taxon>Flavobacterium</taxon>
    </lineage>
</organism>
<keyword evidence="10" id="KW-1185">Reference proteome</keyword>
<dbReference type="OrthoDB" id="5295174at2"/>
<dbReference type="SUPFAM" id="SSF48452">
    <property type="entry name" value="TPR-like"/>
    <property type="match status" value="1"/>
</dbReference>
<dbReference type="Pfam" id="PF12833">
    <property type="entry name" value="HTH_18"/>
    <property type="match status" value="1"/>
</dbReference>
<dbReference type="Proteomes" id="UP000184071">
    <property type="component" value="Unassembled WGS sequence"/>
</dbReference>
<evidence type="ECO:0000256" key="3">
    <source>
        <dbReference type="ARBA" id="ARBA00022737"/>
    </source>
</evidence>
<dbReference type="Gene3D" id="1.25.40.10">
    <property type="entry name" value="Tetratricopeptide repeat domain"/>
    <property type="match status" value="2"/>
</dbReference>
<dbReference type="EMBL" id="FQWC01000002">
    <property type="protein sequence ID" value="SHG38695.1"/>
    <property type="molecule type" value="Genomic_DNA"/>
</dbReference>
<dbReference type="PANTHER" id="PTHR46630">
    <property type="entry name" value="TETRATRICOPEPTIDE REPEAT PROTEIN 29"/>
    <property type="match status" value="1"/>
</dbReference>
<feature type="transmembrane region" description="Helical" evidence="7">
    <location>
        <begin position="381"/>
        <end position="401"/>
    </location>
</feature>
<keyword evidence="2" id="KW-0963">Cytoplasm</keyword>
<proteinExistence type="inferred from homology"/>
<dbReference type="PROSITE" id="PS01124">
    <property type="entry name" value="HTH_ARAC_FAMILY_2"/>
    <property type="match status" value="1"/>
</dbReference>
<dbReference type="PANTHER" id="PTHR46630:SF1">
    <property type="entry name" value="TETRATRICOPEPTIDE REPEAT PROTEIN 29"/>
    <property type="match status" value="1"/>
</dbReference>
<feature type="domain" description="HTH araC/xylS-type" evidence="8">
    <location>
        <begin position="458"/>
        <end position="550"/>
    </location>
</feature>
<evidence type="ECO:0000256" key="4">
    <source>
        <dbReference type="ARBA" id="ARBA00022803"/>
    </source>
</evidence>
<dbReference type="SMART" id="SM00028">
    <property type="entry name" value="TPR"/>
    <property type="match status" value="3"/>
</dbReference>
<keyword evidence="7" id="KW-0812">Transmembrane</keyword>
<gene>
    <name evidence="9" type="ORF">SAMN05443663_102686</name>
</gene>
<evidence type="ECO:0000259" key="8">
    <source>
        <dbReference type="PROSITE" id="PS01124"/>
    </source>
</evidence>
<evidence type="ECO:0000256" key="2">
    <source>
        <dbReference type="ARBA" id="ARBA00022490"/>
    </source>
</evidence>
<keyword evidence="3" id="KW-0677">Repeat</keyword>
<name>A0A1M5JE99_9FLAO</name>
<dbReference type="RefSeq" id="WP_073414818.1">
    <property type="nucleotide sequence ID" value="NZ_FQWC01000002.1"/>
</dbReference>
<feature type="coiled-coil region" evidence="6">
    <location>
        <begin position="401"/>
        <end position="431"/>
    </location>
</feature>
<accession>A0A1M5JE99</accession>
<dbReference type="InterPro" id="IPR018060">
    <property type="entry name" value="HTH_AraC"/>
</dbReference>
<dbReference type="GO" id="GO:0043565">
    <property type="term" value="F:sequence-specific DNA binding"/>
    <property type="evidence" value="ECO:0007669"/>
    <property type="project" value="InterPro"/>
</dbReference>
<evidence type="ECO:0000256" key="7">
    <source>
        <dbReference type="SAM" id="Phobius"/>
    </source>
</evidence>
<dbReference type="InterPro" id="IPR019734">
    <property type="entry name" value="TPR_rpt"/>
</dbReference>
<dbReference type="InterPro" id="IPR011990">
    <property type="entry name" value="TPR-like_helical_dom_sf"/>
</dbReference>
<dbReference type="Pfam" id="PF13181">
    <property type="entry name" value="TPR_8"/>
    <property type="match status" value="2"/>
</dbReference>
<keyword evidence="4" id="KW-0802">TPR repeat</keyword>
<keyword evidence="7" id="KW-1133">Transmembrane helix</keyword>
<keyword evidence="6" id="KW-0175">Coiled coil</keyword>
<dbReference type="SMART" id="SM00342">
    <property type="entry name" value="HTH_ARAC"/>
    <property type="match status" value="1"/>
</dbReference>
<comment type="subcellular location">
    <subcellularLocation>
        <location evidence="1">Cytoplasm</location>
    </subcellularLocation>
</comment>